<gene>
    <name evidence="1" type="ORF">ERS852417_02756</name>
</gene>
<name>A0A174GNE9_9FIRM</name>
<reference evidence="1 2" key="1">
    <citation type="submission" date="2015-09" db="EMBL/GenBank/DDBJ databases">
        <authorList>
            <consortium name="Pathogen Informatics"/>
        </authorList>
    </citation>
    <scope>NUCLEOTIDE SEQUENCE [LARGE SCALE GENOMIC DNA]</scope>
    <source>
        <strain evidence="1 2">2789STDY5608860</strain>
    </source>
</reference>
<dbReference type="Proteomes" id="UP000095384">
    <property type="component" value="Unassembled WGS sequence"/>
</dbReference>
<proteinExistence type="predicted"/>
<dbReference type="AlphaFoldDB" id="A0A174GNE9"/>
<sequence>MAIDRTVKFTVRLNMLNPAHVTINKVLNELNLDIFKSKNQFFIDAATYYIENYGQEELTQPKKEKEPEFVSTEDMEAIEERIRQAAKEEARQEANKEVMTMVGSLLAAIQTGGGAMSVMNKADAAMETGTKSISDEESEDYEEDETLVQSALRWMIND</sequence>
<evidence type="ECO:0000313" key="2">
    <source>
        <dbReference type="Proteomes" id="UP000095384"/>
    </source>
</evidence>
<accession>A0A174GNE9</accession>
<protein>
    <recommendedName>
        <fullName evidence="3">ATP-binding protein</fullName>
    </recommendedName>
</protein>
<evidence type="ECO:0000313" key="1">
    <source>
        <dbReference type="EMBL" id="CUO64104.1"/>
    </source>
</evidence>
<organism evidence="1 2">
    <name type="scientific">Agathobacter rectalis</name>
    <dbReference type="NCBI Taxonomy" id="39491"/>
    <lineage>
        <taxon>Bacteria</taxon>
        <taxon>Bacillati</taxon>
        <taxon>Bacillota</taxon>
        <taxon>Clostridia</taxon>
        <taxon>Lachnospirales</taxon>
        <taxon>Lachnospiraceae</taxon>
        <taxon>Agathobacter</taxon>
    </lineage>
</organism>
<dbReference type="RefSeq" id="WP_015521687.1">
    <property type="nucleotide sequence ID" value="NZ_CYYW01000029.1"/>
</dbReference>
<dbReference type="EMBL" id="CYYW01000029">
    <property type="protein sequence ID" value="CUO64104.1"/>
    <property type="molecule type" value="Genomic_DNA"/>
</dbReference>
<evidence type="ECO:0008006" key="3">
    <source>
        <dbReference type="Google" id="ProtNLM"/>
    </source>
</evidence>